<proteinExistence type="predicted"/>
<keyword evidence="2" id="KW-1185">Reference proteome</keyword>
<gene>
    <name evidence="1" type="ORF">MRB53_018198</name>
</gene>
<evidence type="ECO:0000313" key="1">
    <source>
        <dbReference type="EMBL" id="KAJ8641504.1"/>
    </source>
</evidence>
<evidence type="ECO:0000313" key="2">
    <source>
        <dbReference type="Proteomes" id="UP001234297"/>
    </source>
</evidence>
<reference evidence="1 2" key="1">
    <citation type="journal article" date="2022" name="Hortic Res">
        <title>A haplotype resolved chromosomal level avocado genome allows analysis of novel avocado genes.</title>
        <authorList>
            <person name="Nath O."/>
            <person name="Fletcher S.J."/>
            <person name="Hayward A."/>
            <person name="Shaw L.M."/>
            <person name="Masouleh A.K."/>
            <person name="Furtado A."/>
            <person name="Henry R.J."/>
            <person name="Mitter N."/>
        </authorList>
    </citation>
    <scope>NUCLEOTIDE SEQUENCE [LARGE SCALE GENOMIC DNA]</scope>
    <source>
        <strain evidence="2">cv. Hass</strain>
    </source>
</reference>
<accession>A0ACC2M858</accession>
<organism evidence="1 2">
    <name type="scientific">Persea americana</name>
    <name type="common">Avocado</name>
    <dbReference type="NCBI Taxonomy" id="3435"/>
    <lineage>
        <taxon>Eukaryota</taxon>
        <taxon>Viridiplantae</taxon>
        <taxon>Streptophyta</taxon>
        <taxon>Embryophyta</taxon>
        <taxon>Tracheophyta</taxon>
        <taxon>Spermatophyta</taxon>
        <taxon>Magnoliopsida</taxon>
        <taxon>Magnoliidae</taxon>
        <taxon>Laurales</taxon>
        <taxon>Lauraceae</taxon>
        <taxon>Persea</taxon>
    </lineage>
</organism>
<dbReference type="Proteomes" id="UP001234297">
    <property type="component" value="Chromosome 5"/>
</dbReference>
<sequence length="212" mass="22449">MVLRSILTPSHAVSLETRLYWVPPSRTDRRTMRTAQVIKMVRTRTWMLRQASALPWVGGSIPGGDDGGLEEEDEHDPEVVEAAEDVPERVLLNEACLYDDEEIGAELHGPLEAAEAMVSPEIPHHVVEDVAEAFRGEAEIRSFGPDEEEDGGVDELSAGVGATTSDQDVGFLAKVLVAGGVVVGEELKAEAADDEGVEGVDCGGGVAGTSGC</sequence>
<name>A0ACC2M858_PERAE</name>
<comment type="caution">
    <text evidence="1">The sequence shown here is derived from an EMBL/GenBank/DDBJ whole genome shotgun (WGS) entry which is preliminary data.</text>
</comment>
<dbReference type="EMBL" id="CM056813">
    <property type="protein sequence ID" value="KAJ8641504.1"/>
    <property type="molecule type" value="Genomic_DNA"/>
</dbReference>
<protein>
    <submittedName>
        <fullName evidence="1">Uncharacterized protein</fullName>
    </submittedName>
</protein>